<feature type="region of interest" description="Disordered" evidence="1">
    <location>
        <begin position="61"/>
        <end position="165"/>
    </location>
</feature>
<evidence type="ECO:0000313" key="2">
    <source>
        <dbReference type="EMBL" id="TSE27648.1"/>
    </source>
</evidence>
<protein>
    <submittedName>
        <fullName evidence="2">Uncharacterized protein</fullName>
    </submittedName>
</protein>
<name>A0A554WVP6_9BURK</name>
<evidence type="ECO:0000256" key="1">
    <source>
        <dbReference type="SAM" id="MobiDB-lite"/>
    </source>
</evidence>
<gene>
    <name evidence="2" type="ORF">Tther_02520</name>
</gene>
<comment type="caution">
    <text evidence="2">The sequence shown here is derived from an EMBL/GenBank/DDBJ whole genome shotgun (WGS) entry which is preliminary data.</text>
</comment>
<dbReference type="AlphaFoldDB" id="A0A554WVP6"/>
<keyword evidence="3" id="KW-1185">Reference proteome</keyword>
<dbReference type="EMBL" id="VJOL01000085">
    <property type="protein sequence ID" value="TSE27648.1"/>
    <property type="molecule type" value="Genomic_DNA"/>
</dbReference>
<evidence type="ECO:0000313" key="3">
    <source>
        <dbReference type="Proteomes" id="UP000318542"/>
    </source>
</evidence>
<feature type="region of interest" description="Disordered" evidence="1">
    <location>
        <begin position="1"/>
        <end position="20"/>
    </location>
</feature>
<accession>A0A554WVP6</accession>
<organism evidence="2 3">
    <name type="scientific">Tepidimonas thermarum</name>
    <dbReference type="NCBI Taxonomy" id="335431"/>
    <lineage>
        <taxon>Bacteria</taxon>
        <taxon>Pseudomonadati</taxon>
        <taxon>Pseudomonadota</taxon>
        <taxon>Betaproteobacteria</taxon>
        <taxon>Burkholderiales</taxon>
        <taxon>Tepidimonas</taxon>
    </lineage>
</organism>
<proteinExistence type="predicted"/>
<sequence length="165" mass="18697">MRTRARIRRTSDPQEPLPGTLAADETAEQGWDGIELPASTWCAEEVPYMKLREFKHSYGERDRVPTLLTLEDTEPRPWDQSSQDGESFDSYDQFVSNGQMPTRWAPRIDAMTTPPVDGELQASQREVQPPDASRRRRSDSARASASNWPQPDGGRPPSSILRNTR</sequence>
<reference evidence="2 3" key="1">
    <citation type="submission" date="2019-07" db="EMBL/GenBank/DDBJ databases">
        <title>Tepidimonas thermarum AA-1 draft genome.</title>
        <authorList>
            <person name="Da Costa M.S."/>
            <person name="Froufe H.J.C."/>
            <person name="Egas C."/>
            <person name="Albuquerque L."/>
        </authorList>
    </citation>
    <scope>NUCLEOTIDE SEQUENCE [LARGE SCALE GENOMIC DNA]</scope>
    <source>
        <strain evidence="2 3">AA-1</strain>
    </source>
</reference>
<dbReference type="Proteomes" id="UP000318542">
    <property type="component" value="Unassembled WGS sequence"/>
</dbReference>